<comment type="similarity">
    <text evidence="1 7">Belongs to the glycosyl hydrolase 5 (cellulase A) family.</text>
</comment>
<keyword evidence="3" id="KW-0136">Cellulose degradation</keyword>
<name>A0A402CWT5_9BACT</name>
<protein>
    <submittedName>
        <fullName evidence="8">Uncharacterized protein</fullName>
    </submittedName>
</protein>
<evidence type="ECO:0000256" key="5">
    <source>
        <dbReference type="ARBA" id="ARBA00023295"/>
    </source>
</evidence>
<dbReference type="Pfam" id="PF00150">
    <property type="entry name" value="Cellulase"/>
    <property type="match status" value="1"/>
</dbReference>
<sequence length="525" mass="56343">MKFRSSQTRSLRPLVAAGGAILGFLAPSIAFAQLPTPTYGWNLGNSMEAPCGVGCWGGTPTQALINAVGNAGFNTIRIPCAWDSHANQSTHQIDAVYMAQVKQVVDWCCARGLTVIINDHWDGGWLENKLTGTVNPSINAKMKSYWTQIANTFSGYDNRLLFAAANEPNVKTAAQMSELMTYYQTFVDAVHGGGGNNDARWLVVQGPGADIDTTNSLMKTLPSDPKPGHLMVEIHFYGPYQFCLMTSDQSWGKMFYFWGQGYHSATLPSRNAASGEEAIVDAQFQKMYDQFTRKGVPVIVGELRAEPHAANHELNGANLDLNHAATTYWNKYVIDSAQSHGLSPICWDTPGAIFNFKNGAILDPAAARALTGGSALPPPGGDGAQYCFELSRQGMTSSGSPITGAAPSATRKFAGSRSLALSFNGAAGTSSVSIAAPSTPAGKKITFHVWIPSGSKISAVQPYTIDHNGARTGAWKSIRNLKTDAWNTITVTLPLKAATPLQQIGVQFTTNARWTGTCYVDSISW</sequence>
<dbReference type="KEGG" id="ccot:CCAX7_62800"/>
<evidence type="ECO:0000256" key="1">
    <source>
        <dbReference type="ARBA" id="ARBA00005641"/>
    </source>
</evidence>
<evidence type="ECO:0000313" key="9">
    <source>
        <dbReference type="Proteomes" id="UP000287394"/>
    </source>
</evidence>
<dbReference type="Gene3D" id="2.60.120.260">
    <property type="entry name" value="Galactose-binding domain-like"/>
    <property type="match status" value="1"/>
</dbReference>
<dbReference type="SUPFAM" id="SSF51445">
    <property type="entry name" value="(Trans)glycosidases"/>
    <property type="match status" value="1"/>
</dbReference>
<dbReference type="EMBL" id="AP025739">
    <property type="protein sequence ID" value="BDI34229.1"/>
    <property type="molecule type" value="Genomic_DNA"/>
</dbReference>
<dbReference type="GO" id="GO:0008422">
    <property type="term" value="F:beta-glucosidase activity"/>
    <property type="evidence" value="ECO:0007669"/>
    <property type="project" value="TreeGrafter"/>
</dbReference>
<evidence type="ECO:0000256" key="2">
    <source>
        <dbReference type="ARBA" id="ARBA00022801"/>
    </source>
</evidence>
<dbReference type="InterPro" id="IPR050386">
    <property type="entry name" value="Glycosyl_hydrolase_5"/>
</dbReference>
<evidence type="ECO:0000256" key="4">
    <source>
        <dbReference type="ARBA" id="ARBA00023277"/>
    </source>
</evidence>
<dbReference type="RefSeq" id="WP_119321767.1">
    <property type="nucleotide sequence ID" value="NZ_AP025739.1"/>
</dbReference>
<keyword evidence="4" id="KW-0119">Carbohydrate metabolism</keyword>
<reference evidence="8 9" key="1">
    <citation type="journal article" date="2019" name="Int. J. Syst. Evol. Microbiol.">
        <title>Capsulimonas corticalis gen. nov., sp. nov., an aerobic capsulated bacterium, of a novel bacterial order, Capsulimonadales ord. nov., of the class Armatimonadia of the phylum Armatimonadetes.</title>
        <authorList>
            <person name="Li J."/>
            <person name="Kudo C."/>
            <person name="Tonouchi A."/>
        </authorList>
    </citation>
    <scope>NUCLEOTIDE SEQUENCE [LARGE SCALE GENOMIC DNA]</scope>
    <source>
        <strain evidence="8 9">AX-7</strain>
    </source>
</reference>
<accession>A0A402CWT5</accession>
<dbReference type="PANTHER" id="PTHR31297">
    <property type="entry name" value="GLUCAN ENDO-1,6-BETA-GLUCOSIDASE B"/>
    <property type="match status" value="1"/>
</dbReference>
<evidence type="ECO:0000313" key="8">
    <source>
        <dbReference type="EMBL" id="BDI34229.1"/>
    </source>
</evidence>
<gene>
    <name evidence="8" type="ORF">CCAX7_62800</name>
</gene>
<evidence type="ECO:0000256" key="7">
    <source>
        <dbReference type="RuleBase" id="RU361153"/>
    </source>
</evidence>
<keyword evidence="9" id="KW-1185">Reference proteome</keyword>
<dbReference type="PANTHER" id="PTHR31297:SF41">
    <property type="entry name" value="ENDOGLUCANASE, PUTATIVE (AFU_ORTHOLOGUE AFUA_5G01830)-RELATED"/>
    <property type="match status" value="1"/>
</dbReference>
<keyword evidence="5 7" id="KW-0326">Glycosidase</keyword>
<dbReference type="Gene3D" id="3.20.20.80">
    <property type="entry name" value="Glycosidases"/>
    <property type="match status" value="1"/>
</dbReference>
<dbReference type="OrthoDB" id="9800955at2"/>
<dbReference type="InterPro" id="IPR001547">
    <property type="entry name" value="Glyco_hydro_5"/>
</dbReference>
<keyword evidence="2 7" id="KW-0378">Hydrolase</keyword>
<dbReference type="GO" id="GO:0005576">
    <property type="term" value="C:extracellular region"/>
    <property type="evidence" value="ECO:0007669"/>
    <property type="project" value="TreeGrafter"/>
</dbReference>
<keyword evidence="6" id="KW-0624">Polysaccharide degradation</keyword>
<proteinExistence type="inferred from homology"/>
<dbReference type="AlphaFoldDB" id="A0A402CWT5"/>
<dbReference type="GO" id="GO:0030245">
    <property type="term" value="P:cellulose catabolic process"/>
    <property type="evidence" value="ECO:0007669"/>
    <property type="project" value="UniProtKB-KW"/>
</dbReference>
<dbReference type="GO" id="GO:0009986">
    <property type="term" value="C:cell surface"/>
    <property type="evidence" value="ECO:0007669"/>
    <property type="project" value="TreeGrafter"/>
</dbReference>
<evidence type="ECO:0000256" key="6">
    <source>
        <dbReference type="ARBA" id="ARBA00023326"/>
    </source>
</evidence>
<organism evidence="8 9">
    <name type="scientific">Capsulimonas corticalis</name>
    <dbReference type="NCBI Taxonomy" id="2219043"/>
    <lineage>
        <taxon>Bacteria</taxon>
        <taxon>Bacillati</taxon>
        <taxon>Armatimonadota</taxon>
        <taxon>Armatimonadia</taxon>
        <taxon>Capsulimonadales</taxon>
        <taxon>Capsulimonadaceae</taxon>
        <taxon>Capsulimonas</taxon>
    </lineage>
</organism>
<evidence type="ECO:0000256" key="3">
    <source>
        <dbReference type="ARBA" id="ARBA00023001"/>
    </source>
</evidence>
<dbReference type="Proteomes" id="UP000287394">
    <property type="component" value="Chromosome"/>
</dbReference>
<dbReference type="InterPro" id="IPR017853">
    <property type="entry name" value="GH"/>
</dbReference>